<accession>A0ABM5L832</accession>
<dbReference type="PROSITE" id="PS00299">
    <property type="entry name" value="UBIQUITIN_1"/>
    <property type="match status" value="15"/>
</dbReference>
<dbReference type="GeneID" id="114335155"/>
<feature type="domain" description="Ubiquitin-like" evidence="1">
    <location>
        <begin position="77"/>
        <end position="152"/>
    </location>
</feature>
<feature type="domain" description="Ubiquitin-like" evidence="1">
    <location>
        <begin position="1"/>
        <end position="76"/>
    </location>
</feature>
<feature type="domain" description="Ubiquitin-like" evidence="1">
    <location>
        <begin position="153"/>
        <end position="228"/>
    </location>
</feature>
<dbReference type="PROSITE" id="PS50053">
    <property type="entry name" value="UBIQUITIN_2"/>
    <property type="match status" value="16"/>
</dbReference>
<name>A0ABM5L832_DIAVI</name>
<proteinExistence type="predicted"/>
<feature type="domain" description="Ubiquitin-like" evidence="1">
    <location>
        <begin position="1100"/>
        <end position="1175"/>
    </location>
</feature>
<feature type="domain" description="Ubiquitin-like" evidence="1">
    <location>
        <begin position="609"/>
        <end position="645"/>
    </location>
</feature>
<feature type="domain" description="Ubiquitin-like" evidence="1">
    <location>
        <begin position="229"/>
        <end position="304"/>
    </location>
</feature>
<feature type="domain" description="Ubiquitin-like" evidence="1">
    <location>
        <begin position="457"/>
        <end position="532"/>
    </location>
</feature>
<dbReference type="SMART" id="SM00213">
    <property type="entry name" value="UBQ"/>
    <property type="match status" value="15"/>
</dbReference>
<dbReference type="Proteomes" id="UP001652700">
    <property type="component" value="Unplaced"/>
</dbReference>
<dbReference type="InterPro" id="IPR050158">
    <property type="entry name" value="Ubiquitin_ubiquitin-like"/>
</dbReference>
<evidence type="ECO:0000313" key="2">
    <source>
        <dbReference type="EnsemblMetazoa" id="XP_050518597.1"/>
    </source>
</evidence>
<dbReference type="PRINTS" id="PR00348">
    <property type="entry name" value="UBIQUITIN"/>
</dbReference>
<organism evidence="2 3">
    <name type="scientific">Diabrotica virgifera virgifera</name>
    <name type="common">western corn rootworm</name>
    <dbReference type="NCBI Taxonomy" id="50390"/>
    <lineage>
        <taxon>Eukaryota</taxon>
        <taxon>Metazoa</taxon>
        <taxon>Ecdysozoa</taxon>
        <taxon>Arthropoda</taxon>
        <taxon>Hexapoda</taxon>
        <taxon>Insecta</taxon>
        <taxon>Pterygota</taxon>
        <taxon>Neoptera</taxon>
        <taxon>Endopterygota</taxon>
        <taxon>Coleoptera</taxon>
        <taxon>Polyphaga</taxon>
        <taxon>Cucujiformia</taxon>
        <taxon>Chrysomeloidea</taxon>
        <taxon>Chrysomelidae</taxon>
        <taxon>Galerucinae</taxon>
        <taxon>Diabroticina</taxon>
        <taxon>Diabroticites</taxon>
        <taxon>Diabrotica</taxon>
    </lineage>
</organism>
<feature type="domain" description="Ubiquitin-like" evidence="1">
    <location>
        <begin position="305"/>
        <end position="380"/>
    </location>
</feature>
<keyword evidence="3" id="KW-1185">Reference proteome</keyword>
<dbReference type="InterPro" id="IPR000626">
    <property type="entry name" value="Ubiquitin-like_dom"/>
</dbReference>
<feature type="domain" description="Ubiquitin-like" evidence="1">
    <location>
        <begin position="644"/>
        <end position="719"/>
    </location>
</feature>
<evidence type="ECO:0000259" key="1">
    <source>
        <dbReference type="PROSITE" id="PS50053"/>
    </source>
</evidence>
<protein>
    <recommendedName>
        <fullName evidence="1">Ubiquitin-like domain-containing protein</fullName>
    </recommendedName>
</protein>
<dbReference type="RefSeq" id="XP_050518597.1">
    <property type="nucleotide sequence ID" value="XM_050662640.1"/>
</dbReference>
<dbReference type="InterPro" id="IPR019954">
    <property type="entry name" value="Ubiquitin_CS"/>
</dbReference>
<feature type="domain" description="Ubiquitin-like" evidence="1">
    <location>
        <begin position="720"/>
        <end position="795"/>
    </location>
</feature>
<dbReference type="EnsemblMetazoa" id="XM_050662640.1">
    <property type="protein sequence ID" value="XP_050518597.1"/>
    <property type="gene ID" value="LOC114335155"/>
</dbReference>
<dbReference type="InterPro" id="IPR029071">
    <property type="entry name" value="Ubiquitin-like_domsf"/>
</dbReference>
<sequence length="1176" mass="132252">MQIFVKTLTGKTITLEVEPSDTIENVKAKIQDKEGIPPDQQRLIFAGKQLEDGRTLSDYNIQKESTLHLVLRLRGGMQIFVKTLTGKTITLEVEPSDTIENVKAKIQDKEGIPPDQQRLIFAGKQLEDGRTLSDYNIQKESTLHLVLRLRGGMQIFVKTLTGKTITLEVEPSDTIENVKAKIQDKEGIPPDQQRLIFAGKQLEDGRTLSDYNIQKESTLHLVLRLRGGMQIFVKTLTGKTITLEVEPSDTIENVKAKIQDKEGIPPDQQRLIFAGKQLEDGRTLSDYNIQKESTLHLVLRLRGGMQIFVKTLTGKTITLEVEPSDTIENVKTKIQDKEGIPPDQQRLIFAGKQLEDGRTLSDYNIQKESTLHLVLRLRGGMQIFVKTLTGKTITLEVEPSDTIENVKAKIQDKEGIPPDQQRLIFAGKQLEDGRTLSDYNIQKESTLHLVLRLRGGMQIFVKTLTGKTITLEVEPSDTIENVKAKIQDKEGIPPDQQRLIFAGKQLEDGRTLSDYNIQKESTLHLVLRLRGGMQIFVKTLTGKTITLEVEPSDTIENVKAKIQDKEGIPPDQQRLIFAGKQLEDGRTLSDYNIQKESTLHLVLRLRGGMQIFVKTLTGKTITLEVEPSDTIENVKAKIQDKEGMQIFVKTLTGKTITLEVEPSDTIENVKAKIQDKEGIPPDQQRLIFAGKQLEDGRTLSDYNIQKESTLHLVLRLRGGMQIFVKTLTGKTITLEVEPSDTIENVKAKIQDKEGIPPDQQRLIFAGKQLEDGRTLSDYNIQKESTLHLVLRLRGGMQIFVKTLTGKTITLEVEPSDTIENVKAKIQDKEGIPPDQQRLIFAGKQLEDGRTLSDYNIQKESTLHLVLRLRGGMQIFVKTLTGKTITLEVEPSDTIENVKAKIQDKEGIPPDQQRLIFAGKQLEDGRTLSDYNIQKESTLHLVLRLRGGMQIFVKTLTGKTITLEVEPSDTIENVKAKIQDKEGIPPDQQRLIFAGKQLEDGRTLSDYNIQKESTLHLVLRLRGGMQIFVKTLTGKTITLEVEPSDTIENVKAKIQDKEGIPPDQQRLIFAGKQLEDGRTLSDYNIQKESTLHLVLRLRGGMQIFVKTLTGKTITLEVEPSDTIENVKAKIQDKEGIPPDQQRLIFAGKQLEDGRTLSDYNIQKESTLHLVLRLRGGN</sequence>
<dbReference type="InterPro" id="IPR019956">
    <property type="entry name" value="Ubiquitin_dom"/>
</dbReference>
<feature type="domain" description="Ubiquitin-like" evidence="1">
    <location>
        <begin position="872"/>
        <end position="947"/>
    </location>
</feature>
<evidence type="ECO:0000313" key="3">
    <source>
        <dbReference type="Proteomes" id="UP001652700"/>
    </source>
</evidence>
<dbReference type="SUPFAM" id="SSF54236">
    <property type="entry name" value="Ubiquitin-like"/>
    <property type="match status" value="16"/>
</dbReference>
<dbReference type="PANTHER" id="PTHR10666">
    <property type="entry name" value="UBIQUITIN"/>
    <property type="match status" value="1"/>
</dbReference>
<feature type="domain" description="Ubiquitin-like" evidence="1">
    <location>
        <begin position="796"/>
        <end position="871"/>
    </location>
</feature>
<feature type="domain" description="Ubiquitin-like" evidence="1">
    <location>
        <begin position="381"/>
        <end position="456"/>
    </location>
</feature>
<feature type="domain" description="Ubiquitin-like" evidence="1">
    <location>
        <begin position="1024"/>
        <end position="1099"/>
    </location>
</feature>
<dbReference type="Gene3D" id="3.10.20.90">
    <property type="entry name" value="Phosphatidylinositol 3-kinase Catalytic Subunit, Chain A, domain 1"/>
    <property type="match status" value="16"/>
</dbReference>
<dbReference type="CDD" id="cd01803">
    <property type="entry name" value="Ubl_ubiquitin"/>
    <property type="match status" value="15"/>
</dbReference>
<feature type="domain" description="Ubiquitin-like" evidence="1">
    <location>
        <begin position="948"/>
        <end position="1023"/>
    </location>
</feature>
<feature type="domain" description="Ubiquitin-like" evidence="1">
    <location>
        <begin position="533"/>
        <end position="608"/>
    </location>
</feature>
<dbReference type="Pfam" id="PF00240">
    <property type="entry name" value="ubiquitin"/>
    <property type="match status" value="16"/>
</dbReference>
<reference evidence="2" key="1">
    <citation type="submission" date="2025-05" db="UniProtKB">
        <authorList>
            <consortium name="EnsemblMetazoa"/>
        </authorList>
    </citation>
    <scope>IDENTIFICATION</scope>
</reference>